<organism evidence="2 3">
    <name type="scientific">Planotetraspora phitsanulokensis</name>
    <dbReference type="NCBI Taxonomy" id="575192"/>
    <lineage>
        <taxon>Bacteria</taxon>
        <taxon>Bacillati</taxon>
        <taxon>Actinomycetota</taxon>
        <taxon>Actinomycetes</taxon>
        <taxon>Streptosporangiales</taxon>
        <taxon>Streptosporangiaceae</taxon>
        <taxon>Planotetraspora</taxon>
    </lineage>
</organism>
<dbReference type="SUPFAM" id="SSF54593">
    <property type="entry name" value="Glyoxalase/Bleomycin resistance protein/Dihydroxybiphenyl dioxygenase"/>
    <property type="match status" value="1"/>
</dbReference>
<dbReference type="AlphaFoldDB" id="A0A8J3U7E9"/>
<dbReference type="EMBL" id="BOOP01000020">
    <property type="protein sequence ID" value="GII39446.1"/>
    <property type="molecule type" value="Genomic_DNA"/>
</dbReference>
<evidence type="ECO:0000259" key="1">
    <source>
        <dbReference type="PROSITE" id="PS51819"/>
    </source>
</evidence>
<dbReference type="RefSeq" id="WP_204075025.1">
    <property type="nucleotide sequence ID" value="NZ_BAABHI010000009.1"/>
</dbReference>
<dbReference type="PROSITE" id="PS51819">
    <property type="entry name" value="VOC"/>
    <property type="match status" value="1"/>
</dbReference>
<dbReference type="InterPro" id="IPR004360">
    <property type="entry name" value="Glyas_Fos-R_dOase_dom"/>
</dbReference>
<evidence type="ECO:0000313" key="2">
    <source>
        <dbReference type="EMBL" id="GII39446.1"/>
    </source>
</evidence>
<accession>A0A8J3U7E9</accession>
<dbReference type="Pfam" id="PF00903">
    <property type="entry name" value="Glyoxalase"/>
    <property type="match status" value="1"/>
</dbReference>
<dbReference type="Proteomes" id="UP000622547">
    <property type="component" value="Unassembled WGS sequence"/>
</dbReference>
<dbReference type="InterPro" id="IPR037523">
    <property type="entry name" value="VOC_core"/>
</dbReference>
<dbReference type="InterPro" id="IPR029068">
    <property type="entry name" value="Glyas_Bleomycin-R_OHBP_Dase"/>
</dbReference>
<sequence length="148" mass="16212">MVEYKLEVIVLPVADVDRAKDFYSRIGFREDVDYVSGADFRVVHFTPPGSRCSIVVGTGIGTAQPGSVQNVHLIVDDIEEARADLVGRGVEVSEIFHDEGGVFHHAGTEKRVPGLHPERRSYGSFASFSDPDGNGFVLQEVTERIPGR</sequence>
<feature type="domain" description="VOC" evidence="1">
    <location>
        <begin position="5"/>
        <end position="141"/>
    </location>
</feature>
<gene>
    <name evidence="2" type="ORF">Pph01_44490</name>
</gene>
<proteinExistence type="predicted"/>
<dbReference type="Gene3D" id="3.10.180.10">
    <property type="entry name" value="2,3-Dihydroxybiphenyl 1,2-Dioxygenase, domain 1"/>
    <property type="match status" value="1"/>
</dbReference>
<evidence type="ECO:0000313" key="3">
    <source>
        <dbReference type="Proteomes" id="UP000622547"/>
    </source>
</evidence>
<reference evidence="2 3" key="1">
    <citation type="submission" date="2021-01" db="EMBL/GenBank/DDBJ databases">
        <title>Whole genome shotgun sequence of Planotetraspora phitsanulokensis NBRC 104273.</title>
        <authorList>
            <person name="Komaki H."/>
            <person name="Tamura T."/>
        </authorList>
    </citation>
    <scope>NUCLEOTIDE SEQUENCE [LARGE SCALE GENOMIC DNA]</scope>
    <source>
        <strain evidence="2 3">NBRC 104273</strain>
    </source>
</reference>
<name>A0A8J3U7E9_9ACTN</name>
<comment type="caution">
    <text evidence="2">The sequence shown here is derived from an EMBL/GenBank/DDBJ whole genome shotgun (WGS) entry which is preliminary data.</text>
</comment>
<protein>
    <recommendedName>
        <fullName evidence="1">VOC domain-containing protein</fullName>
    </recommendedName>
</protein>
<keyword evidence="3" id="KW-1185">Reference proteome</keyword>